<feature type="domain" description="Major facilitator superfamily (MFS) profile" evidence="6">
    <location>
        <begin position="1"/>
        <end position="400"/>
    </location>
</feature>
<keyword evidence="8" id="KW-1185">Reference proteome</keyword>
<evidence type="ECO:0000256" key="3">
    <source>
        <dbReference type="ARBA" id="ARBA00022989"/>
    </source>
</evidence>
<keyword evidence="3 5" id="KW-1133">Transmembrane helix</keyword>
<dbReference type="EMBL" id="QYAD01000004">
    <property type="protein sequence ID" value="MBL3690775.1"/>
    <property type="molecule type" value="Genomic_DNA"/>
</dbReference>
<evidence type="ECO:0000256" key="4">
    <source>
        <dbReference type="ARBA" id="ARBA00023136"/>
    </source>
</evidence>
<keyword evidence="2 5" id="KW-0812">Transmembrane</keyword>
<dbReference type="InterPro" id="IPR020846">
    <property type="entry name" value="MFS_dom"/>
</dbReference>
<evidence type="ECO:0000313" key="7">
    <source>
        <dbReference type="EMBL" id="MBL3690775.1"/>
    </source>
</evidence>
<dbReference type="Proteomes" id="UP001646141">
    <property type="component" value="Unassembled WGS sequence"/>
</dbReference>
<dbReference type="InterPro" id="IPR011701">
    <property type="entry name" value="MFS"/>
</dbReference>
<dbReference type="PANTHER" id="PTHR23527:SF1">
    <property type="entry name" value="BLL3282 PROTEIN"/>
    <property type="match status" value="1"/>
</dbReference>
<feature type="transmembrane region" description="Helical" evidence="5">
    <location>
        <begin position="317"/>
        <end position="337"/>
    </location>
</feature>
<accession>A0ABS1SS84</accession>
<evidence type="ECO:0000256" key="5">
    <source>
        <dbReference type="SAM" id="Phobius"/>
    </source>
</evidence>
<feature type="transmembrane region" description="Helical" evidence="5">
    <location>
        <begin position="226"/>
        <end position="248"/>
    </location>
</feature>
<comment type="caution">
    <text evidence="7">The sequence shown here is derived from an EMBL/GenBank/DDBJ whole genome shotgun (WGS) entry which is preliminary data.</text>
</comment>
<dbReference type="Gene3D" id="1.20.1250.20">
    <property type="entry name" value="MFS general substrate transporter like domains"/>
    <property type="match status" value="2"/>
</dbReference>
<dbReference type="Pfam" id="PF07690">
    <property type="entry name" value="MFS_1"/>
    <property type="match status" value="1"/>
</dbReference>
<reference evidence="7 8" key="1">
    <citation type="submission" date="2018-09" db="EMBL/GenBank/DDBJ databases">
        <title>Comparative genomics of Leucobacter spp.</title>
        <authorList>
            <person name="Reis A.C."/>
            <person name="Kolvenbach B.A."/>
            <person name="Corvini P.F.X."/>
            <person name="Nunes O.C."/>
        </authorList>
    </citation>
    <scope>NUCLEOTIDE SEQUENCE [LARGE SCALE GENOMIC DNA]</scope>
    <source>
        <strain evidence="7 8">L-1</strain>
    </source>
</reference>
<sequence length="405" mass="39849">MLAVMVLAQAATTIVAAAPAFLIPHLHAGGLSLAEAGLLAGAPNLGLVAALVLWGAATDRFGERRVLIVGLAATTLMVALAMAAAIPIGGAEQPSASDGGFGALVPLAIALVACGAASACTNSASGRLITGWFPAERRGLAMGIRQTCQPLGMAIAALGVPPLAAGFGIPAALALGGVLVLVSLAAVIAVVHDPERAQRPASSAAEAPLRPVNPYRGGATLVRIHAASVLLVVPQFALSTFGLVWFTVGFGWSALAAGALVAGAQFAGAAGRILVGVWSDRAGSRLRPLRIVAVAGIVTLLAAAACGWLEWGVPAAVAYVIACCVSVADNGLAFTAVAEIAGPSWAGRALGIQNTGQFLAAAAVGPVVGGAIGLFGIPATLALIALTPALAVPLVPPPAAERTPA</sequence>
<evidence type="ECO:0000259" key="6">
    <source>
        <dbReference type="PROSITE" id="PS50850"/>
    </source>
</evidence>
<dbReference type="SUPFAM" id="SSF103473">
    <property type="entry name" value="MFS general substrate transporter"/>
    <property type="match status" value="1"/>
</dbReference>
<feature type="transmembrane region" description="Helical" evidence="5">
    <location>
        <begin position="100"/>
        <end position="120"/>
    </location>
</feature>
<dbReference type="PANTHER" id="PTHR23527">
    <property type="entry name" value="BLL3282 PROTEIN"/>
    <property type="match status" value="1"/>
</dbReference>
<comment type="subcellular location">
    <subcellularLocation>
        <location evidence="1">Cell membrane</location>
        <topology evidence="1">Multi-pass membrane protein</topology>
    </subcellularLocation>
</comment>
<evidence type="ECO:0000313" key="8">
    <source>
        <dbReference type="Proteomes" id="UP001646141"/>
    </source>
</evidence>
<feature type="transmembrane region" description="Helical" evidence="5">
    <location>
        <begin position="33"/>
        <end position="54"/>
    </location>
</feature>
<proteinExistence type="predicted"/>
<protein>
    <submittedName>
        <fullName evidence="7">MFS transporter</fullName>
    </submittedName>
</protein>
<dbReference type="PROSITE" id="PS50850">
    <property type="entry name" value="MFS"/>
    <property type="match status" value="1"/>
</dbReference>
<name>A0ABS1SS84_9MICO</name>
<dbReference type="InterPro" id="IPR036259">
    <property type="entry name" value="MFS_trans_sf"/>
</dbReference>
<feature type="transmembrane region" description="Helical" evidence="5">
    <location>
        <begin position="66"/>
        <end position="88"/>
    </location>
</feature>
<feature type="transmembrane region" description="Helical" evidence="5">
    <location>
        <begin position="291"/>
        <end position="311"/>
    </location>
</feature>
<feature type="transmembrane region" description="Helical" evidence="5">
    <location>
        <begin position="254"/>
        <end position="279"/>
    </location>
</feature>
<feature type="transmembrane region" description="Helical" evidence="5">
    <location>
        <begin position="358"/>
        <end position="386"/>
    </location>
</feature>
<feature type="transmembrane region" description="Helical" evidence="5">
    <location>
        <begin position="147"/>
        <end position="165"/>
    </location>
</feature>
<organism evidence="7 8">
    <name type="scientific">Leucobacter chromiireducens subsp. chromiireducens</name>
    <dbReference type="NCBI Taxonomy" id="660067"/>
    <lineage>
        <taxon>Bacteria</taxon>
        <taxon>Bacillati</taxon>
        <taxon>Actinomycetota</taxon>
        <taxon>Actinomycetes</taxon>
        <taxon>Micrococcales</taxon>
        <taxon>Microbacteriaceae</taxon>
        <taxon>Leucobacter</taxon>
    </lineage>
</organism>
<gene>
    <name evidence="7" type="ORF">D3226_12560</name>
</gene>
<evidence type="ECO:0000256" key="2">
    <source>
        <dbReference type="ARBA" id="ARBA00022692"/>
    </source>
</evidence>
<keyword evidence="4 5" id="KW-0472">Membrane</keyword>
<dbReference type="InterPro" id="IPR052952">
    <property type="entry name" value="MFS-Transporter"/>
</dbReference>
<feature type="transmembrane region" description="Helical" evidence="5">
    <location>
        <begin position="171"/>
        <end position="191"/>
    </location>
</feature>
<evidence type="ECO:0000256" key="1">
    <source>
        <dbReference type="ARBA" id="ARBA00004651"/>
    </source>
</evidence>